<dbReference type="PROSITE" id="PS51700">
    <property type="entry name" value="SEPARIN"/>
    <property type="match status" value="1"/>
</dbReference>
<gene>
    <name evidence="6" type="ORF">THASP1DRAFT_18810</name>
</gene>
<dbReference type="InterPro" id="IPR005314">
    <property type="entry name" value="Peptidase_C50"/>
</dbReference>
<keyword evidence="3" id="KW-0378">Hydrolase</keyword>
<evidence type="ECO:0000313" key="6">
    <source>
        <dbReference type="EMBL" id="RKP06178.1"/>
    </source>
</evidence>
<dbReference type="OrthoDB" id="10255632at2759"/>
<feature type="domain" description="Peptidase C50" evidence="5">
    <location>
        <begin position="118"/>
        <end position="212"/>
    </location>
</feature>
<dbReference type="InterPro" id="IPR030397">
    <property type="entry name" value="SEPARIN_core_dom"/>
</dbReference>
<protein>
    <recommendedName>
        <fullName evidence="2">separase</fullName>
        <ecNumber evidence="2">3.4.22.49</ecNumber>
    </recommendedName>
</protein>
<keyword evidence="4" id="KW-0159">Chromosome partition</keyword>
<evidence type="ECO:0000256" key="3">
    <source>
        <dbReference type="ARBA" id="ARBA00022801"/>
    </source>
</evidence>
<proteinExistence type="predicted"/>
<dbReference type="Pfam" id="PF03568">
    <property type="entry name" value="Separin_C"/>
    <property type="match status" value="1"/>
</dbReference>
<dbReference type="Proteomes" id="UP000271241">
    <property type="component" value="Unassembled WGS sequence"/>
</dbReference>
<evidence type="ECO:0000256" key="1">
    <source>
        <dbReference type="ARBA" id="ARBA00000451"/>
    </source>
</evidence>
<evidence type="ECO:0000313" key="7">
    <source>
        <dbReference type="Proteomes" id="UP000271241"/>
    </source>
</evidence>
<dbReference type="AlphaFoldDB" id="A0A4P9XK54"/>
<sequence length="315" mass="34289">DDVEDILYYVLDAYMYHGVPVEFDEIDYDRVSYDSNATAVLLELRGLVSNWRQTAERLKAAAAQSAAEPQLILMLDKSTQSFPWESLPILRARAVARLPSWTLLRDQLLANTSTTLQPARTSFVLNPGGDLAHTQTLLGPMLKRMGWQGIVGRAPLEPELRTRLQTDDTVLYFGHGGAEQYIRGGAVRKLDRCAVTLLMGCSSGHLAPAGEFEPTGTALNYLMAGCPAVVANLWDVTDKDIDRFSLAMLDRWGLLPASAGVRTSATRCATRGTLPSLASAVAASRDACTLPYLVGAAPVVYGLPHMTMLPSRRPV</sequence>
<dbReference type="GO" id="GO:0005737">
    <property type="term" value="C:cytoplasm"/>
    <property type="evidence" value="ECO:0007669"/>
    <property type="project" value="TreeGrafter"/>
</dbReference>
<dbReference type="PANTHER" id="PTHR12792:SF0">
    <property type="entry name" value="SEPARIN"/>
    <property type="match status" value="1"/>
</dbReference>
<evidence type="ECO:0000256" key="2">
    <source>
        <dbReference type="ARBA" id="ARBA00012489"/>
    </source>
</evidence>
<reference evidence="7" key="1">
    <citation type="journal article" date="2018" name="Nat. Microbiol.">
        <title>Leveraging single-cell genomics to expand the fungal tree of life.</title>
        <authorList>
            <person name="Ahrendt S.R."/>
            <person name="Quandt C.A."/>
            <person name="Ciobanu D."/>
            <person name="Clum A."/>
            <person name="Salamov A."/>
            <person name="Andreopoulos B."/>
            <person name="Cheng J.F."/>
            <person name="Woyke T."/>
            <person name="Pelin A."/>
            <person name="Henrissat B."/>
            <person name="Reynolds N.K."/>
            <person name="Benny G.L."/>
            <person name="Smith M.E."/>
            <person name="James T.Y."/>
            <person name="Grigoriev I.V."/>
        </authorList>
    </citation>
    <scope>NUCLEOTIDE SEQUENCE [LARGE SCALE GENOMIC DNA]</scope>
    <source>
        <strain evidence="7">RSA 1356</strain>
    </source>
</reference>
<organism evidence="6 7">
    <name type="scientific">Thamnocephalis sphaerospora</name>
    <dbReference type="NCBI Taxonomy" id="78915"/>
    <lineage>
        <taxon>Eukaryota</taxon>
        <taxon>Fungi</taxon>
        <taxon>Fungi incertae sedis</taxon>
        <taxon>Zoopagomycota</taxon>
        <taxon>Zoopagomycotina</taxon>
        <taxon>Zoopagomycetes</taxon>
        <taxon>Zoopagales</taxon>
        <taxon>Sigmoideomycetaceae</taxon>
        <taxon>Thamnocephalis</taxon>
    </lineage>
</organism>
<accession>A0A4P9XK54</accession>
<keyword evidence="7" id="KW-1185">Reference proteome</keyword>
<comment type="catalytic activity">
    <reaction evidence="1">
        <text>All bonds known to be hydrolyzed by this endopeptidase have arginine in P1 and an acidic residue in P4. P6 is often occupied by an acidic residue or by a hydroxy-amino-acid residue, the phosphorylation of which enhances cleavage.</text>
        <dbReference type="EC" id="3.4.22.49"/>
    </reaction>
</comment>
<dbReference type="GO" id="GO:0051307">
    <property type="term" value="P:meiotic chromosome separation"/>
    <property type="evidence" value="ECO:0007669"/>
    <property type="project" value="TreeGrafter"/>
</dbReference>
<dbReference type="EMBL" id="KZ992937">
    <property type="protein sequence ID" value="RKP06178.1"/>
    <property type="molecule type" value="Genomic_DNA"/>
</dbReference>
<feature type="non-terminal residue" evidence="6">
    <location>
        <position position="1"/>
    </location>
</feature>
<name>A0A4P9XK54_9FUNG</name>
<dbReference type="PANTHER" id="PTHR12792">
    <property type="entry name" value="EXTRA SPINDLE POLES 1-RELATED"/>
    <property type="match status" value="1"/>
</dbReference>
<dbReference type="GO" id="GO:0004197">
    <property type="term" value="F:cysteine-type endopeptidase activity"/>
    <property type="evidence" value="ECO:0007669"/>
    <property type="project" value="InterPro"/>
</dbReference>
<dbReference type="GO" id="GO:0072686">
    <property type="term" value="C:mitotic spindle"/>
    <property type="evidence" value="ECO:0007669"/>
    <property type="project" value="TreeGrafter"/>
</dbReference>
<evidence type="ECO:0000259" key="5">
    <source>
        <dbReference type="PROSITE" id="PS51700"/>
    </source>
</evidence>
<dbReference type="GO" id="GO:0006508">
    <property type="term" value="P:proteolysis"/>
    <property type="evidence" value="ECO:0007669"/>
    <property type="project" value="InterPro"/>
</dbReference>
<dbReference type="GO" id="GO:0005634">
    <property type="term" value="C:nucleus"/>
    <property type="evidence" value="ECO:0007669"/>
    <property type="project" value="InterPro"/>
</dbReference>
<dbReference type="GO" id="GO:0044732">
    <property type="term" value="C:mitotic spindle pole body"/>
    <property type="evidence" value="ECO:0007669"/>
    <property type="project" value="TreeGrafter"/>
</dbReference>
<dbReference type="STRING" id="78915.A0A4P9XK54"/>
<evidence type="ECO:0000256" key="4">
    <source>
        <dbReference type="ARBA" id="ARBA00022829"/>
    </source>
</evidence>
<dbReference type="EC" id="3.4.22.49" evidence="2"/>